<keyword evidence="5" id="KW-0175">Coiled coil</keyword>
<evidence type="ECO:0000259" key="7">
    <source>
        <dbReference type="PROSITE" id="PS50055"/>
    </source>
</evidence>
<evidence type="ECO:0000256" key="6">
    <source>
        <dbReference type="SAM" id="MobiDB-lite"/>
    </source>
</evidence>
<dbReference type="GO" id="GO:0004725">
    <property type="term" value="F:protein tyrosine phosphatase activity"/>
    <property type="evidence" value="ECO:0007669"/>
    <property type="project" value="InterPro"/>
</dbReference>
<sequence>MESLPRISMIGLSLKTSDDLPDLGPMKKCIETYYQHSSDMYQKEFTDFLSCRKAACEPSIDYTGLSKQKRYYAQLQLSKGRFRSSVEDGTAVSWNWRDVFTNSLVECPHFVYEEAAILFNIGALHTILAVKEKRADADSMKVACTHFQCAVWAFDTICEQHRLPHVSPDLNSDVLCVFSSIMTAQAQECIVEKSVLDERPANTTAKLTQYLAQTYEQATSQLSLPSILDILPSKFQKELRRRCELKSAYYGGLAAYFSGLSEDGNKKYGKAIAWYQLAERRIADADKMAKEIKDAESVFPTSQSVPLRTNVQFVSSVIQNRLISSIKDNDFIYHESVPSVDSLEQIKPACLVRGVAFDHNDPEIRGADIFQRLVPMKTLEATSVYSEHKASLLRGIVSEVEDKNTSLQQFLASIDLDPLTMLAPDPPLPQALYDACARLNGLEGGPEKLLSERVQALITFSVDTDGELQNARNLLDDARVRTDAILTIKTSNELKMLNSRVRSFLDRLQNLSETLRQAKQSNLQLREVLEEHIPTWKRLTAPVEELASALPSVDALVNDPEASQILSETQRLFTKVDEMCRQRAELVDRLRQALHEDDVTGDLLTLDTDQCSVESWFSKRLKKHDPLVGLIRQNLAAQENIESALIDINASFAPRGTQLREIRTRRAEELQKLISSGKTFEDLLERCNRGLDFYEQSCSRLKETMAELEELTEKLSNEEQKLINLGSPPGAMMVRHAYPPLPSSKEGFASPAQFAHIPTLGDYMKSWRARPMDTSTVRPPSPEGWSAAPVAGMMHPRHPVASVPGQPLTSQTPSTSGPTVGSTGLARPSPLATPLQQYGTRPFGQLQPQPMRPPHLLAQSASIPSLHPSSSAPVTPATQPNRPMQPVSPMPMPVIPPAHHPPLMRPLSQLNQPVMFPAHRMGDPMGRPSSLDASSPPAGPNASNFSVQPRQYPSAQISSPGPTASSHYSFGQQIRPIPSTLSPQQSYHTGTQMPQPSIFSACSPRPQSTFGSTTVIPQTASYPSHPFASRPPVTFSSQSPYANFHPSVQPVAPSSHISVTPSGGQPPQHQQLISTHPGPLANYQPTPMRHPMTAATTRPVWNPISAGIAAPTPIPQQYGQPSQQLHSSVTSNVDWRPSNVVHSTQPQIESFTVYHRFQPPPSTGSAIQPVLATNPTQPAQPATHESSNQAHVLETNSNHVQLPLSATAPVITDLVPLQPHVLTKAELDAQRREERLRATYGSQPSVDSIAINSPVSAGSVTASSGPTVTTKPVISASSNSATMLHPHPVSTAEPNRNASRTVDVSAKSVEPEPLSDPLVLNRFIVATENLLTWLENLNEPFPGATAHSSNKPSPTKLDAAWTRVLNLATDYQSAPLFKGKKPTQAAALCCSSKNRHQDFVPFDANRVVLESSKNDYINASHIDFLGTVGEWCPRYIIAQAPMQKTVVDFWNMIISQGCEVVVLFLPYKHSRPGSPLSSFNNANPGEGGYGDPSDPHHIPTHLPLNKVGARFSIPGSSLEIRLQAIKESTQNDGSSGFRTTGSIQSDSGKLESWTERILTVHNVETQQTRSLVHLCYHGSILQAGSNASMEHGAEHLCAFINHVHTYYKQQRSLVRPIAVICEYGAGSSGIFVTASVGLLHAERLGRVADVVDIAGYLCQQRRGALNHPSQLVIAARIIAHAAVETVARRDVVVGPRRYSSSASAPNVPSSKAGTVMLPVSEASPSANLIDTLFSGRTLQLNELMSVVDKWTVGGNSVAPEHSPDNHGDSLKTSLIQPEVAEDHTAVHHHCKSSLDGLLVPDLDSSGVQSSETPGDVVGQQQQKQTPPIDHLVELSSLTATNSSPRFKRYTRHEFQSATRSPVSTTEDLFAQLDPLVVSK</sequence>
<evidence type="ECO:0000256" key="1">
    <source>
        <dbReference type="ARBA" id="ARBA00004177"/>
    </source>
</evidence>
<feature type="compositionally biased region" description="Polar residues" evidence="6">
    <location>
        <begin position="979"/>
        <end position="1013"/>
    </location>
</feature>
<dbReference type="PROSITE" id="PS51180">
    <property type="entry name" value="BRO1"/>
    <property type="match status" value="1"/>
</dbReference>
<evidence type="ECO:0008006" key="12">
    <source>
        <dbReference type="Google" id="ProtNLM"/>
    </source>
</evidence>
<proteinExistence type="predicted"/>
<protein>
    <recommendedName>
        <fullName evidence="12">Tyrosine-protein phosphatase non-receptor type 23</fullName>
    </recommendedName>
</protein>
<reference evidence="10" key="1">
    <citation type="submission" date="2019-05" db="EMBL/GenBank/DDBJ databases">
        <title>Annotation for the trematode Paragonimus heterotremus.</title>
        <authorList>
            <person name="Choi Y.-J."/>
        </authorList>
    </citation>
    <scope>NUCLEOTIDE SEQUENCE</scope>
    <source>
        <strain evidence="10">LC</strain>
    </source>
</reference>
<dbReference type="InterPro" id="IPR029021">
    <property type="entry name" value="Prot-tyrosine_phosphatase-like"/>
</dbReference>
<name>A0A8J4TKZ9_9TREM</name>
<feature type="compositionally biased region" description="Low complexity" evidence="6">
    <location>
        <begin position="860"/>
        <end position="873"/>
    </location>
</feature>
<evidence type="ECO:0000259" key="9">
    <source>
        <dbReference type="PROSITE" id="PS51180"/>
    </source>
</evidence>
<dbReference type="PROSITE" id="PS50055">
    <property type="entry name" value="TYR_PHOSPHATASE_PTP"/>
    <property type="match status" value="1"/>
</dbReference>
<dbReference type="SMART" id="SM00404">
    <property type="entry name" value="PTPc_motif"/>
    <property type="match status" value="1"/>
</dbReference>
<dbReference type="InterPro" id="IPR004328">
    <property type="entry name" value="BRO1_dom"/>
</dbReference>
<evidence type="ECO:0000313" key="10">
    <source>
        <dbReference type="EMBL" id="KAF5403831.1"/>
    </source>
</evidence>
<dbReference type="Gene3D" id="1.20.140.50">
    <property type="entry name" value="alix/aip1 like domains"/>
    <property type="match status" value="1"/>
</dbReference>
<accession>A0A8J4TKZ9</accession>
<evidence type="ECO:0000256" key="2">
    <source>
        <dbReference type="ARBA" id="ARBA00004496"/>
    </source>
</evidence>
<dbReference type="Gene3D" id="1.20.120.560">
    <property type="entry name" value="alix/aip1 in complex with the ypdl late domain"/>
    <property type="match status" value="1"/>
</dbReference>
<feature type="domain" description="Tyrosine specific protein phosphatases" evidence="8">
    <location>
        <begin position="1597"/>
        <end position="1672"/>
    </location>
</feature>
<feature type="coiled-coil region" evidence="5">
    <location>
        <begin position="494"/>
        <end position="531"/>
    </location>
</feature>
<feature type="coiled-coil region" evidence="5">
    <location>
        <begin position="691"/>
        <end position="725"/>
    </location>
</feature>
<dbReference type="GO" id="GO:0032456">
    <property type="term" value="P:endocytic recycling"/>
    <property type="evidence" value="ECO:0007669"/>
    <property type="project" value="TreeGrafter"/>
</dbReference>
<feature type="compositionally biased region" description="Low complexity" evidence="6">
    <location>
        <begin position="804"/>
        <end position="825"/>
    </location>
</feature>
<dbReference type="GO" id="GO:0043328">
    <property type="term" value="P:protein transport to vacuole involved in ubiquitin-dependent protein catabolic process via the multivesicular body sorting pathway"/>
    <property type="evidence" value="ECO:0007669"/>
    <property type="project" value="TreeGrafter"/>
</dbReference>
<dbReference type="InterPro" id="IPR038499">
    <property type="entry name" value="BRO1_sf"/>
</dbReference>
<feature type="compositionally biased region" description="Polar residues" evidence="6">
    <location>
        <begin position="1805"/>
        <end position="1825"/>
    </location>
</feature>
<keyword evidence="3" id="KW-0963">Cytoplasm</keyword>
<evidence type="ECO:0000259" key="8">
    <source>
        <dbReference type="PROSITE" id="PS50056"/>
    </source>
</evidence>
<dbReference type="InterPro" id="IPR025304">
    <property type="entry name" value="ALIX_V_dom"/>
</dbReference>
<dbReference type="SUPFAM" id="SSF52799">
    <property type="entry name" value="(Phosphotyrosine protein) phosphatases II"/>
    <property type="match status" value="1"/>
</dbReference>
<dbReference type="PRINTS" id="PR00700">
    <property type="entry name" value="PRTYPHPHTASE"/>
</dbReference>
<dbReference type="InterPro" id="IPR000242">
    <property type="entry name" value="PTP_cat"/>
</dbReference>
<dbReference type="PANTHER" id="PTHR23030">
    <property type="entry name" value="PCD6 INTERACTING PROTEIN-RELATED"/>
    <property type="match status" value="1"/>
</dbReference>
<dbReference type="InterPro" id="IPR003595">
    <property type="entry name" value="Tyr_Pase_cat"/>
</dbReference>
<comment type="caution">
    <text evidence="10">The sequence shown here is derived from an EMBL/GenBank/DDBJ whole genome shotgun (WGS) entry which is preliminary data.</text>
</comment>
<feature type="domain" description="Tyrosine-protein phosphatase" evidence="7">
    <location>
        <begin position="1393"/>
        <end position="1681"/>
    </location>
</feature>
<dbReference type="Pfam" id="PF13949">
    <property type="entry name" value="ALIX_LYPXL_bnd"/>
    <property type="match status" value="1"/>
</dbReference>
<feature type="compositionally biased region" description="Polar residues" evidence="6">
    <location>
        <begin position="1835"/>
        <end position="1844"/>
    </location>
</feature>
<dbReference type="Pfam" id="PF00102">
    <property type="entry name" value="Y_phosphatase"/>
    <property type="match status" value="2"/>
</dbReference>
<feature type="compositionally biased region" description="Polar residues" evidence="6">
    <location>
        <begin position="1855"/>
        <end position="1864"/>
    </location>
</feature>
<feature type="region of interest" description="Disordered" evidence="6">
    <location>
        <begin position="1801"/>
        <end position="1864"/>
    </location>
</feature>
<dbReference type="InterPro" id="IPR000387">
    <property type="entry name" value="Tyr_Pase_dom"/>
</dbReference>
<feature type="region of interest" description="Disordered" evidence="6">
    <location>
        <begin position="916"/>
        <end position="1013"/>
    </location>
</feature>
<feature type="domain" description="BRO1" evidence="9">
    <location>
        <begin position="8"/>
        <end position="407"/>
    </location>
</feature>
<dbReference type="GO" id="GO:0045022">
    <property type="term" value="P:early endosome to late endosome transport"/>
    <property type="evidence" value="ECO:0007669"/>
    <property type="project" value="TreeGrafter"/>
</dbReference>
<dbReference type="GO" id="GO:0005768">
    <property type="term" value="C:endosome"/>
    <property type="evidence" value="ECO:0007669"/>
    <property type="project" value="UniProtKB-SubCell"/>
</dbReference>
<dbReference type="Proteomes" id="UP000748531">
    <property type="component" value="Unassembled WGS sequence"/>
</dbReference>
<keyword evidence="4" id="KW-0967">Endosome</keyword>
<feature type="region of interest" description="Disordered" evidence="6">
    <location>
        <begin position="1052"/>
        <end position="1084"/>
    </location>
</feature>
<dbReference type="Gene3D" id="3.90.190.10">
    <property type="entry name" value="Protein tyrosine phosphatase superfamily"/>
    <property type="match status" value="1"/>
</dbReference>
<dbReference type="OrthoDB" id="10266451at2759"/>
<organism evidence="10 11">
    <name type="scientific">Paragonimus heterotremus</name>
    <dbReference type="NCBI Taxonomy" id="100268"/>
    <lineage>
        <taxon>Eukaryota</taxon>
        <taxon>Metazoa</taxon>
        <taxon>Spiralia</taxon>
        <taxon>Lophotrochozoa</taxon>
        <taxon>Platyhelminthes</taxon>
        <taxon>Trematoda</taxon>
        <taxon>Digenea</taxon>
        <taxon>Plagiorchiida</taxon>
        <taxon>Troglotremata</taxon>
        <taxon>Troglotrematidae</taxon>
        <taxon>Paragonimus</taxon>
    </lineage>
</organism>
<dbReference type="PROSITE" id="PS50056">
    <property type="entry name" value="TYR_PHOSPHATASE_2"/>
    <property type="match status" value="1"/>
</dbReference>
<feature type="compositionally biased region" description="Polar residues" evidence="6">
    <location>
        <begin position="941"/>
        <end position="972"/>
    </location>
</feature>
<gene>
    <name evidence="10" type="ORF">PHET_02803</name>
</gene>
<keyword evidence="11" id="KW-1185">Reference proteome</keyword>
<evidence type="ECO:0000256" key="5">
    <source>
        <dbReference type="SAM" id="Coils"/>
    </source>
</evidence>
<feature type="compositionally biased region" description="Polar residues" evidence="6">
    <location>
        <begin position="1055"/>
        <end position="1074"/>
    </location>
</feature>
<dbReference type="PANTHER" id="PTHR23030:SF30">
    <property type="entry name" value="TYROSINE-PROTEIN PHOSPHATASE NON-RECEPTOR TYPE 23"/>
    <property type="match status" value="1"/>
</dbReference>
<feature type="region of interest" description="Disordered" evidence="6">
    <location>
        <begin position="795"/>
        <end position="889"/>
    </location>
</feature>
<evidence type="ECO:0000256" key="4">
    <source>
        <dbReference type="ARBA" id="ARBA00022753"/>
    </source>
</evidence>
<dbReference type="SMART" id="SM01041">
    <property type="entry name" value="BRO1"/>
    <property type="match status" value="1"/>
</dbReference>
<dbReference type="Pfam" id="PF03097">
    <property type="entry name" value="BRO1"/>
    <property type="match status" value="1"/>
</dbReference>
<dbReference type="SMART" id="SM00194">
    <property type="entry name" value="PTPc"/>
    <property type="match status" value="1"/>
</dbReference>
<evidence type="ECO:0000313" key="11">
    <source>
        <dbReference type="Proteomes" id="UP000748531"/>
    </source>
</evidence>
<dbReference type="Gene3D" id="1.25.40.280">
    <property type="entry name" value="alix/aip1 like domains"/>
    <property type="match status" value="1"/>
</dbReference>
<dbReference type="EMBL" id="LUCH01001019">
    <property type="protein sequence ID" value="KAF5403831.1"/>
    <property type="molecule type" value="Genomic_DNA"/>
</dbReference>
<comment type="subcellular location">
    <subcellularLocation>
        <location evidence="2">Cytoplasm</location>
    </subcellularLocation>
    <subcellularLocation>
        <location evidence="1">Endosome</location>
    </subcellularLocation>
</comment>
<evidence type="ECO:0000256" key="3">
    <source>
        <dbReference type="ARBA" id="ARBA00022490"/>
    </source>
</evidence>